<keyword evidence="5" id="KW-0539">Nucleus</keyword>
<dbReference type="InterPro" id="IPR015300">
    <property type="entry name" value="DNA-bd_pseudobarrel_sf"/>
</dbReference>
<sequence>MASNRKQSTSKAELKRALVTQRLAMLQPNIHHNHHISPVAIPTEKPIHYQSGSESPVMKWENSSNSIPDENCPSPLRDIKDAVLVSSARASQKKCASHKRSMVISDNESDEAGRFPLLVQPTKKERTKRKRVTSVASLNKEIRNDFDNPKNQRIKIAEAGNDPSVDKSSSVMKQAEEVQANLPAEYPSFVKMMLPSHVSRVFWLHLPTKFCKDHLPICDSVVELVDEVGKIYECKYLVNKSGLSGGWRAFSLDHELKEGDVVVFQLIAVTTFKVYIVRKGSVDEFEGVLGLLRLDDCRCQEISENIAVTSESNPPLCDSPCNDSDHLESEVLDGICFSDVVVNFEVLKGFSNFNIIVDGLVIDSKFSEANRKKYYELCCCQKCFLHEQLLKGLNCNLVIGIILETINIADAIRACTSSTSVEDLWTWEKTLKGFELLGMKVDFLQSKLNQMLDMANENNGLEKCVAEQACASDKVRALENKLAKFKVTLEKMHLEVEAEMTATTRKLQSKLKEAANTL</sequence>
<dbReference type="SUPFAM" id="SSF101936">
    <property type="entry name" value="DNA-binding pseudobarrel domain"/>
    <property type="match status" value="1"/>
</dbReference>
<dbReference type="InterPro" id="IPR044837">
    <property type="entry name" value="REM16-like"/>
</dbReference>
<feature type="domain" description="TF-B3" evidence="7">
    <location>
        <begin position="189"/>
        <end position="280"/>
    </location>
</feature>
<dbReference type="EMBL" id="JBDFQZ010000013">
    <property type="protein sequence ID" value="KAK9670697.1"/>
    <property type="molecule type" value="Genomic_DNA"/>
</dbReference>
<dbReference type="CDD" id="cd10017">
    <property type="entry name" value="B3_DNA"/>
    <property type="match status" value="1"/>
</dbReference>
<evidence type="ECO:0000256" key="3">
    <source>
        <dbReference type="ARBA" id="ARBA00023125"/>
    </source>
</evidence>
<protein>
    <recommendedName>
        <fullName evidence="7">TF-B3 domain-containing protein</fullName>
    </recommendedName>
</protein>
<organism evidence="8 9">
    <name type="scientific">Saponaria officinalis</name>
    <name type="common">Common soapwort</name>
    <name type="synonym">Lychnis saponaria</name>
    <dbReference type="NCBI Taxonomy" id="3572"/>
    <lineage>
        <taxon>Eukaryota</taxon>
        <taxon>Viridiplantae</taxon>
        <taxon>Streptophyta</taxon>
        <taxon>Embryophyta</taxon>
        <taxon>Tracheophyta</taxon>
        <taxon>Spermatophyta</taxon>
        <taxon>Magnoliopsida</taxon>
        <taxon>eudicotyledons</taxon>
        <taxon>Gunneridae</taxon>
        <taxon>Pentapetalae</taxon>
        <taxon>Caryophyllales</taxon>
        <taxon>Caryophyllaceae</taxon>
        <taxon>Caryophylleae</taxon>
        <taxon>Saponaria</taxon>
    </lineage>
</organism>
<keyword evidence="4" id="KW-0804">Transcription</keyword>
<comment type="subcellular location">
    <subcellularLocation>
        <location evidence="1">Nucleus</location>
    </subcellularLocation>
</comment>
<evidence type="ECO:0000313" key="9">
    <source>
        <dbReference type="Proteomes" id="UP001443914"/>
    </source>
</evidence>
<evidence type="ECO:0000256" key="6">
    <source>
        <dbReference type="SAM" id="MobiDB-lite"/>
    </source>
</evidence>
<dbReference type="Pfam" id="PF02362">
    <property type="entry name" value="B3"/>
    <property type="match status" value="1"/>
</dbReference>
<evidence type="ECO:0000256" key="5">
    <source>
        <dbReference type="ARBA" id="ARBA00023242"/>
    </source>
</evidence>
<evidence type="ECO:0000256" key="4">
    <source>
        <dbReference type="ARBA" id="ARBA00023163"/>
    </source>
</evidence>
<dbReference type="Proteomes" id="UP001443914">
    <property type="component" value="Unassembled WGS sequence"/>
</dbReference>
<evidence type="ECO:0000256" key="2">
    <source>
        <dbReference type="ARBA" id="ARBA00023015"/>
    </source>
</evidence>
<evidence type="ECO:0000313" key="8">
    <source>
        <dbReference type="EMBL" id="KAK9670697.1"/>
    </source>
</evidence>
<accession>A0AAW1H3U9</accession>
<dbReference type="AlphaFoldDB" id="A0AAW1H3U9"/>
<gene>
    <name evidence="8" type="ORF">RND81_13G219000</name>
</gene>
<comment type="caution">
    <text evidence="8">The sequence shown here is derived from an EMBL/GenBank/DDBJ whole genome shotgun (WGS) entry which is preliminary data.</text>
</comment>
<dbReference type="PANTHER" id="PTHR31391:SF101">
    <property type="entry name" value="B3 DOMAIN-CONTAINING PROTEIN OS01G0234100"/>
    <property type="match status" value="1"/>
</dbReference>
<dbReference type="PROSITE" id="PS50863">
    <property type="entry name" value="B3"/>
    <property type="match status" value="1"/>
</dbReference>
<reference evidence="8" key="1">
    <citation type="submission" date="2024-03" db="EMBL/GenBank/DDBJ databases">
        <title>WGS assembly of Saponaria officinalis var. Norfolk2.</title>
        <authorList>
            <person name="Jenkins J."/>
            <person name="Shu S."/>
            <person name="Grimwood J."/>
            <person name="Barry K."/>
            <person name="Goodstein D."/>
            <person name="Schmutz J."/>
            <person name="Leebens-Mack J."/>
            <person name="Osbourn A."/>
        </authorList>
    </citation>
    <scope>NUCLEOTIDE SEQUENCE [LARGE SCALE GENOMIC DNA]</scope>
    <source>
        <strain evidence="8">JIC</strain>
    </source>
</reference>
<keyword evidence="9" id="KW-1185">Reference proteome</keyword>
<feature type="region of interest" description="Disordered" evidence="6">
    <location>
        <begin position="50"/>
        <end position="74"/>
    </location>
</feature>
<dbReference type="GO" id="GO:0005634">
    <property type="term" value="C:nucleus"/>
    <property type="evidence" value="ECO:0007669"/>
    <property type="project" value="UniProtKB-SubCell"/>
</dbReference>
<keyword evidence="2" id="KW-0805">Transcription regulation</keyword>
<dbReference type="SMART" id="SM01019">
    <property type="entry name" value="B3"/>
    <property type="match status" value="1"/>
</dbReference>
<keyword evidence="3" id="KW-0238">DNA-binding</keyword>
<evidence type="ECO:0000259" key="7">
    <source>
        <dbReference type="PROSITE" id="PS50863"/>
    </source>
</evidence>
<proteinExistence type="predicted"/>
<dbReference type="PANTHER" id="PTHR31391">
    <property type="entry name" value="B3 DOMAIN-CONTAINING PROTEIN OS11G0197600-RELATED"/>
    <property type="match status" value="1"/>
</dbReference>
<evidence type="ECO:0000256" key="1">
    <source>
        <dbReference type="ARBA" id="ARBA00004123"/>
    </source>
</evidence>
<dbReference type="Gene3D" id="2.40.330.10">
    <property type="entry name" value="DNA-binding pseudobarrel domain"/>
    <property type="match status" value="1"/>
</dbReference>
<name>A0AAW1H3U9_SAPOF</name>
<dbReference type="InterPro" id="IPR003340">
    <property type="entry name" value="B3_DNA-bd"/>
</dbReference>
<dbReference type="GO" id="GO:0003677">
    <property type="term" value="F:DNA binding"/>
    <property type="evidence" value="ECO:0007669"/>
    <property type="project" value="UniProtKB-KW"/>
</dbReference>